<dbReference type="Proteomes" id="UP001172155">
    <property type="component" value="Unassembled WGS sequence"/>
</dbReference>
<accession>A0AA40JYY9</accession>
<comment type="caution">
    <text evidence="1">The sequence shown here is derived from an EMBL/GenBank/DDBJ whole genome shotgun (WGS) entry which is preliminary data.</text>
</comment>
<evidence type="ECO:0000313" key="2">
    <source>
        <dbReference type="Proteomes" id="UP001172155"/>
    </source>
</evidence>
<dbReference type="EMBL" id="JAUKUD010000006">
    <property type="protein sequence ID" value="KAK0740460.1"/>
    <property type="molecule type" value="Genomic_DNA"/>
</dbReference>
<evidence type="ECO:0000313" key="1">
    <source>
        <dbReference type="EMBL" id="KAK0740460.1"/>
    </source>
</evidence>
<sequence>NLGFIVPSDAVGPCSLMLALPSSADVQGGPAQVNVVALDGPDPGGMVGTVWFSDSSSGAATTISSFACREQMCYSLQVVAEDEGGSAQWVQFEEAGGDGGVYMTYGC</sequence>
<dbReference type="AlphaFoldDB" id="A0AA40JYY9"/>
<proteinExistence type="predicted"/>
<protein>
    <submittedName>
        <fullName evidence="1">Uncharacterized protein</fullName>
    </submittedName>
</protein>
<feature type="non-terminal residue" evidence="1">
    <location>
        <position position="1"/>
    </location>
</feature>
<reference evidence="1" key="1">
    <citation type="submission" date="2023-06" db="EMBL/GenBank/DDBJ databases">
        <title>Genome-scale phylogeny and comparative genomics of the fungal order Sordariales.</title>
        <authorList>
            <consortium name="Lawrence Berkeley National Laboratory"/>
            <person name="Hensen N."/>
            <person name="Bonometti L."/>
            <person name="Westerberg I."/>
            <person name="Brannstrom I.O."/>
            <person name="Guillou S."/>
            <person name="Cros-Aarteil S."/>
            <person name="Calhoun S."/>
            <person name="Haridas S."/>
            <person name="Kuo A."/>
            <person name="Mondo S."/>
            <person name="Pangilinan J."/>
            <person name="Riley R."/>
            <person name="LaButti K."/>
            <person name="Andreopoulos B."/>
            <person name="Lipzen A."/>
            <person name="Chen C."/>
            <person name="Yanf M."/>
            <person name="Daum C."/>
            <person name="Ng V."/>
            <person name="Clum A."/>
            <person name="Steindorff A."/>
            <person name="Ohm R."/>
            <person name="Martin F."/>
            <person name="Silar P."/>
            <person name="Natvig D."/>
            <person name="Lalanne C."/>
            <person name="Gautier V."/>
            <person name="Ament-velasquez S.L."/>
            <person name="Kruys A."/>
            <person name="Hutchinson M.I."/>
            <person name="Powell A.J."/>
            <person name="Barry K."/>
            <person name="Miller A.N."/>
            <person name="Grigoriev I.V."/>
            <person name="Debuchy R."/>
            <person name="Gladieux P."/>
            <person name="Thoren M.H."/>
            <person name="Johannesson H."/>
        </authorList>
    </citation>
    <scope>NUCLEOTIDE SEQUENCE</scope>
    <source>
        <strain evidence="1">SMH3187-1</strain>
    </source>
</reference>
<keyword evidence="2" id="KW-1185">Reference proteome</keyword>
<organism evidence="1 2">
    <name type="scientific">Schizothecium vesticola</name>
    <dbReference type="NCBI Taxonomy" id="314040"/>
    <lineage>
        <taxon>Eukaryota</taxon>
        <taxon>Fungi</taxon>
        <taxon>Dikarya</taxon>
        <taxon>Ascomycota</taxon>
        <taxon>Pezizomycotina</taxon>
        <taxon>Sordariomycetes</taxon>
        <taxon>Sordariomycetidae</taxon>
        <taxon>Sordariales</taxon>
        <taxon>Schizotheciaceae</taxon>
        <taxon>Schizothecium</taxon>
    </lineage>
</organism>
<name>A0AA40JYY9_9PEZI</name>
<gene>
    <name evidence="1" type="ORF">B0T18DRAFT_294305</name>
</gene>
<feature type="non-terminal residue" evidence="1">
    <location>
        <position position="107"/>
    </location>
</feature>